<proteinExistence type="predicted"/>
<keyword evidence="2" id="KW-0223">Dioxygenase</keyword>
<protein>
    <submittedName>
        <fullName evidence="2">Aromatic compound dioxygenase</fullName>
    </submittedName>
</protein>
<evidence type="ECO:0000256" key="1">
    <source>
        <dbReference type="SAM" id="SignalP"/>
    </source>
</evidence>
<reference evidence="2 3" key="1">
    <citation type="journal article" date="2018" name="Nat. Ecol. Evol.">
        <title>Pezizomycetes genomes reveal the molecular basis of ectomycorrhizal truffle lifestyle.</title>
        <authorList>
            <person name="Murat C."/>
            <person name="Payen T."/>
            <person name="Noel B."/>
            <person name="Kuo A."/>
            <person name="Morin E."/>
            <person name="Chen J."/>
            <person name="Kohler A."/>
            <person name="Krizsan K."/>
            <person name="Balestrini R."/>
            <person name="Da Silva C."/>
            <person name="Montanini B."/>
            <person name="Hainaut M."/>
            <person name="Levati E."/>
            <person name="Barry K.W."/>
            <person name="Belfiori B."/>
            <person name="Cichocki N."/>
            <person name="Clum A."/>
            <person name="Dockter R.B."/>
            <person name="Fauchery L."/>
            <person name="Guy J."/>
            <person name="Iotti M."/>
            <person name="Le Tacon F."/>
            <person name="Lindquist E.A."/>
            <person name="Lipzen A."/>
            <person name="Malagnac F."/>
            <person name="Mello A."/>
            <person name="Molinier V."/>
            <person name="Miyauchi S."/>
            <person name="Poulain J."/>
            <person name="Riccioni C."/>
            <person name="Rubini A."/>
            <person name="Sitrit Y."/>
            <person name="Splivallo R."/>
            <person name="Traeger S."/>
            <person name="Wang M."/>
            <person name="Zifcakova L."/>
            <person name="Wipf D."/>
            <person name="Zambonelli A."/>
            <person name="Paolocci F."/>
            <person name="Nowrousian M."/>
            <person name="Ottonello S."/>
            <person name="Baldrian P."/>
            <person name="Spatafora J.W."/>
            <person name="Henrissat B."/>
            <person name="Nagy L.G."/>
            <person name="Aury J.M."/>
            <person name="Wincker P."/>
            <person name="Grigoriev I.V."/>
            <person name="Bonfante P."/>
            <person name="Martin F.M."/>
        </authorList>
    </citation>
    <scope>NUCLEOTIDE SEQUENCE [LARGE SCALE GENOMIC DNA]</scope>
    <source>
        <strain evidence="2 3">120613-1</strain>
    </source>
</reference>
<keyword evidence="2" id="KW-0560">Oxidoreductase</keyword>
<dbReference type="GO" id="GO:0016702">
    <property type="term" value="F:oxidoreductase activity, acting on single donors with incorporation of molecular oxygen, incorporation of two atoms of oxygen"/>
    <property type="evidence" value="ECO:0007669"/>
    <property type="project" value="InterPro"/>
</dbReference>
<dbReference type="PANTHER" id="PTHR34315">
    <property type="match status" value="1"/>
</dbReference>
<feature type="signal peptide" evidence="1">
    <location>
        <begin position="1"/>
        <end position="24"/>
    </location>
</feature>
<evidence type="ECO:0000313" key="3">
    <source>
        <dbReference type="Proteomes" id="UP000276215"/>
    </source>
</evidence>
<accession>A0A3N4JA54</accession>
<evidence type="ECO:0000313" key="2">
    <source>
        <dbReference type="EMBL" id="RPA90694.1"/>
    </source>
</evidence>
<keyword evidence="3" id="KW-1185">Reference proteome</keyword>
<dbReference type="SUPFAM" id="SSF49482">
    <property type="entry name" value="Aromatic compound dioxygenase"/>
    <property type="match status" value="1"/>
</dbReference>
<dbReference type="Proteomes" id="UP000276215">
    <property type="component" value="Unassembled WGS sequence"/>
</dbReference>
<dbReference type="Gene3D" id="2.60.130.10">
    <property type="entry name" value="Aromatic compound dioxygenase"/>
    <property type="match status" value="1"/>
</dbReference>
<dbReference type="STRING" id="1336337.A0A3N4JA54"/>
<dbReference type="EMBL" id="ML120517">
    <property type="protein sequence ID" value="RPA90694.1"/>
    <property type="molecule type" value="Genomic_DNA"/>
</dbReference>
<sequence length="179" mass="19441">MLYLRSLITTFLALAATTSTLVYAHGAGESSSELAARNAHVAHARRSLEAYLPCELTRPDIRESGPGVDLLLDIQAFDISTCTTLPSITLDIWGCNSTAVYTGFAVEGTLGETYLRGLSPADESGVVQFTAEFPGHYNGRATHIHIVAHTNGTVLQQWHVRRWQRAAYRMGVLPAGGHF</sequence>
<dbReference type="OrthoDB" id="121380at2759"/>
<organism evidence="2 3">
    <name type="scientific">Choiromyces venosus 120613-1</name>
    <dbReference type="NCBI Taxonomy" id="1336337"/>
    <lineage>
        <taxon>Eukaryota</taxon>
        <taxon>Fungi</taxon>
        <taxon>Dikarya</taxon>
        <taxon>Ascomycota</taxon>
        <taxon>Pezizomycotina</taxon>
        <taxon>Pezizomycetes</taxon>
        <taxon>Pezizales</taxon>
        <taxon>Tuberaceae</taxon>
        <taxon>Choiromyces</taxon>
    </lineage>
</organism>
<gene>
    <name evidence="2" type="ORF">L873DRAFT_1848682</name>
</gene>
<keyword evidence="1" id="KW-0732">Signal</keyword>
<dbReference type="PANTHER" id="PTHR34315:SF1">
    <property type="entry name" value="INTRADIOL RING-CLEAVAGE DIOXYGENASES DOMAIN-CONTAINING PROTEIN-RELATED"/>
    <property type="match status" value="1"/>
</dbReference>
<feature type="chain" id="PRO_5018194181" evidence="1">
    <location>
        <begin position="25"/>
        <end position="179"/>
    </location>
</feature>
<dbReference type="GO" id="GO:0005506">
    <property type="term" value="F:iron ion binding"/>
    <property type="evidence" value="ECO:0007669"/>
    <property type="project" value="InterPro"/>
</dbReference>
<dbReference type="InterPro" id="IPR015889">
    <property type="entry name" value="Intradiol_dOase_core"/>
</dbReference>
<name>A0A3N4JA54_9PEZI</name>
<dbReference type="AlphaFoldDB" id="A0A3N4JA54"/>